<name>A0AAV4I206_9GAST</name>
<proteinExistence type="predicted"/>
<feature type="non-terminal residue" evidence="1">
    <location>
        <position position="119"/>
    </location>
</feature>
<dbReference type="AlphaFoldDB" id="A0AAV4I206"/>
<organism evidence="1 2">
    <name type="scientific">Elysia marginata</name>
    <dbReference type="NCBI Taxonomy" id="1093978"/>
    <lineage>
        <taxon>Eukaryota</taxon>
        <taxon>Metazoa</taxon>
        <taxon>Spiralia</taxon>
        <taxon>Lophotrochozoa</taxon>
        <taxon>Mollusca</taxon>
        <taxon>Gastropoda</taxon>
        <taxon>Heterobranchia</taxon>
        <taxon>Euthyneura</taxon>
        <taxon>Panpulmonata</taxon>
        <taxon>Sacoglossa</taxon>
        <taxon>Placobranchoidea</taxon>
        <taxon>Plakobranchidae</taxon>
        <taxon>Elysia</taxon>
    </lineage>
</organism>
<protein>
    <submittedName>
        <fullName evidence="1">Uncharacterized protein</fullName>
    </submittedName>
</protein>
<reference evidence="1 2" key="1">
    <citation type="journal article" date="2021" name="Elife">
        <title>Chloroplast acquisition without the gene transfer in kleptoplastic sea slugs, Plakobranchus ocellatus.</title>
        <authorList>
            <person name="Maeda T."/>
            <person name="Takahashi S."/>
            <person name="Yoshida T."/>
            <person name="Shimamura S."/>
            <person name="Takaki Y."/>
            <person name="Nagai Y."/>
            <person name="Toyoda A."/>
            <person name="Suzuki Y."/>
            <person name="Arimoto A."/>
            <person name="Ishii H."/>
            <person name="Satoh N."/>
            <person name="Nishiyama T."/>
            <person name="Hasebe M."/>
            <person name="Maruyama T."/>
            <person name="Minagawa J."/>
            <person name="Obokata J."/>
            <person name="Shigenobu S."/>
        </authorList>
    </citation>
    <scope>NUCLEOTIDE SEQUENCE [LARGE SCALE GENOMIC DNA]</scope>
</reference>
<dbReference type="EMBL" id="BMAT01006007">
    <property type="protein sequence ID" value="GFS04294.1"/>
    <property type="molecule type" value="Genomic_DNA"/>
</dbReference>
<evidence type="ECO:0000313" key="2">
    <source>
        <dbReference type="Proteomes" id="UP000762676"/>
    </source>
</evidence>
<dbReference type="Proteomes" id="UP000762676">
    <property type="component" value="Unassembled WGS sequence"/>
</dbReference>
<sequence>PKPSLKKTKDYIVSVFNRTKPRKFFQHRKSLGVSLWSGTPKINTLESGTEKPPSVVGESSISIGQASSTLLNERASIGTSRSLNTIVSDPVVASQTSIETVEFGASKETVAIRASKETV</sequence>
<accession>A0AAV4I206</accession>
<evidence type="ECO:0000313" key="1">
    <source>
        <dbReference type="EMBL" id="GFS04294.1"/>
    </source>
</evidence>
<keyword evidence="2" id="KW-1185">Reference proteome</keyword>
<gene>
    <name evidence="1" type="ORF">ElyMa_002909400</name>
</gene>
<feature type="non-terminal residue" evidence="1">
    <location>
        <position position="1"/>
    </location>
</feature>
<comment type="caution">
    <text evidence="1">The sequence shown here is derived from an EMBL/GenBank/DDBJ whole genome shotgun (WGS) entry which is preliminary data.</text>
</comment>